<evidence type="ECO:0000313" key="2">
    <source>
        <dbReference type="Proteomes" id="UP000193498"/>
    </source>
</evidence>
<dbReference type="OrthoDB" id="10261384at2759"/>
<accession>A0A1Y1XLQ5</accession>
<dbReference type="AlphaFoldDB" id="A0A1Y1XLQ5"/>
<dbReference type="Gene3D" id="3.40.50.11960">
    <property type="match status" value="1"/>
</dbReference>
<dbReference type="InterPro" id="IPR019341">
    <property type="entry name" value="Alpha/Gamma-adaptin-bd_p34"/>
</dbReference>
<dbReference type="SUPFAM" id="SSF52540">
    <property type="entry name" value="P-loop containing nucleoside triphosphate hydrolases"/>
    <property type="match status" value="1"/>
</dbReference>
<proteinExistence type="predicted"/>
<keyword evidence="2" id="KW-1185">Reference proteome</keyword>
<dbReference type="PANTHER" id="PTHR14659:SF1">
    <property type="entry name" value="ALPHA- AND GAMMA-ADAPTIN-BINDING PROTEIN P34"/>
    <property type="match status" value="1"/>
</dbReference>
<protein>
    <recommendedName>
        <fullName evidence="3">Increased recombination centers protein 6</fullName>
    </recommendedName>
</protein>
<dbReference type="InParanoid" id="A0A1Y1XLQ5"/>
<dbReference type="InterPro" id="IPR027417">
    <property type="entry name" value="P-loop_NTPase"/>
</dbReference>
<dbReference type="Proteomes" id="UP000193498">
    <property type="component" value="Unassembled WGS sequence"/>
</dbReference>
<dbReference type="STRING" id="1314790.A0A1Y1XLQ5"/>
<dbReference type="PANTHER" id="PTHR14659">
    <property type="entry name" value="ALPHA- AND GAMMA-ADAPTIN-BINDING PROTEIN P34"/>
    <property type="match status" value="1"/>
</dbReference>
<evidence type="ECO:0008006" key="3">
    <source>
        <dbReference type="Google" id="ProtNLM"/>
    </source>
</evidence>
<dbReference type="EMBL" id="MCFE01000566">
    <property type="protein sequence ID" value="ORX86633.1"/>
    <property type="molecule type" value="Genomic_DNA"/>
</dbReference>
<organism evidence="1 2">
    <name type="scientific">Basidiobolus meristosporus CBS 931.73</name>
    <dbReference type="NCBI Taxonomy" id="1314790"/>
    <lineage>
        <taxon>Eukaryota</taxon>
        <taxon>Fungi</taxon>
        <taxon>Fungi incertae sedis</taxon>
        <taxon>Zoopagomycota</taxon>
        <taxon>Entomophthoromycotina</taxon>
        <taxon>Basidiobolomycetes</taxon>
        <taxon>Basidiobolales</taxon>
        <taxon>Basidiobolaceae</taxon>
        <taxon>Basidiobolus</taxon>
    </lineage>
</organism>
<sequence>MSHAQNRNKVLVIGREGTGKHDLVKAILKQTKSPESEKDIVSCLLRNKYYTAFIEFVIDDTEPDLSSEVIEAFDELGEVFDGVIFVGDKNKKETFEDLKPWLAFTTKFEPGVCLCIGNNILNSSEGDSKVDTEEIDDWCLEHGFEYIDMDEEAENETTGVHRIVEALESHRWDGMIMNGESPDPIDDSPEEPRDEKWMRNMLESHQESVKAEDLPDMDEVHELHEQLFGNINLDSEDNGLDRAFELILSLKEQSKNMSESERRKLATKVALSFGLQLEKE</sequence>
<dbReference type="Pfam" id="PF10199">
    <property type="entry name" value="Adaptin_binding"/>
    <property type="match status" value="1"/>
</dbReference>
<name>A0A1Y1XLQ5_9FUNG</name>
<evidence type="ECO:0000313" key="1">
    <source>
        <dbReference type="EMBL" id="ORX86633.1"/>
    </source>
</evidence>
<reference evidence="1 2" key="1">
    <citation type="submission" date="2016-07" db="EMBL/GenBank/DDBJ databases">
        <title>Pervasive Adenine N6-methylation of Active Genes in Fungi.</title>
        <authorList>
            <consortium name="DOE Joint Genome Institute"/>
            <person name="Mondo S.J."/>
            <person name="Dannebaum R.O."/>
            <person name="Kuo R.C."/>
            <person name="Labutti K."/>
            <person name="Haridas S."/>
            <person name="Kuo A."/>
            <person name="Salamov A."/>
            <person name="Ahrendt S.R."/>
            <person name="Lipzen A."/>
            <person name="Sullivan W."/>
            <person name="Andreopoulos W.B."/>
            <person name="Clum A."/>
            <person name="Lindquist E."/>
            <person name="Daum C."/>
            <person name="Ramamoorthy G.K."/>
            <person name="Gryganskyi A."/>
            <person name="Culley D."/>
            <person name="Magnuson J.K."/>
            <person name="James T.Y."/>
            <person name="O'Malley M.A."/>
            <person name="Stajich J.E."/>
            <person name="Spatafora J.W."/>
            <person name="Visel A."/>
            <person name="Grigoriev I.V."/>
        </authorList>
    </citation>
    <scope>NUCLEOTIDE SEQUENCE [LARGE SCALE GENOMIC DNA]</scope>
    <source>
        <strain evidence="1 2">CBS 931.73</strain>
    </source>
</reference>
<gene>
    <name evidence="1" type="ORF">K493DRAFT_319762</name>
</gene>
<comment type="caution">
    <text evidence="1">The sequence shown here is derived from an EMBL/GenBank/DDBJ whole genome shotgun (WGS) entry which is preliminary data.</text>
</comment>